<dbReference type="InterPro" id="IPR025975">
    <property type="entry name" value="Polysacc_lyase"/>
</dbReference>
<sequence>MRSILLTAMMSLSGVACAAAGLDDHFDGSKVDPSKWTTQQVLSRQIEFTKPGRCGNAAIDIVTKDGDDGLECEDDCQRAELRTVKKTWPNFGDEVWFSFSFKITGDVPSKGSARSVIGQWKGPGDSSPMIAQRFDNGVFHITVQDNDVRRVIAKAEGDPDALLSAQNLLGNLEFNEQNVNAIKSLQSLDLISRNAPEVSKQFFSQSLMQSMGPEAKGGDAKALSEALGLHENGDLVSQFRSLSFVAEPEKYIGKADIEIVPEANRPLPDPRKDWVDMIYRVKPGRTDNEYGPRRAAEIDVWANGQKIVSVKGNIGATLKKKDNFPLAGPYFKFGTYRLRIPGTFHFEFDEFSQSATRAGLAQLCATH</sequence>
<dbReference type="Gene3D" id="2.60.120.200">
    <property type="match status" value="2"/>
</dbReference>
<dbReference type="Proteomes" id="UP000005732">
    <property type="component" value="Unassembled WGS sequence"/>
</dbReference>
<dbReference type="Pfam" id="PF14099">
    <property type="entry name" value="Polysacc_lyase"/>
    <property type="match status" value="1"/>
</dbReference>
<dbReference type="PROSITE" id="PS51257">
    <property type="entry name" value="PROKAR_LIPOPROTEIN"/>
    <property type="match status" value="1"/>
</dbReference>
<dbReference type="EMBL" id="JH719395">
    <property type="protein sequence ID" value="EJC80204.1"/>
    <property type="molecule type" value="Genomic_DNA"/>
</dbReference>
<dbReference type="HOGENOM" id="CLU_733354_0_0_5"/>
<keyword evidence="1" id="KW-0732">Signal</keyword>
<dbReference type="AlphaFoldDB" id="J0KRT0"/>
<accession>J0KRT0</accession>
<gene>
    <name evidence="2" type="ORF">Rleg4DRAFT_1821</name>
</gene>
<proteinExistence type="predicted"/>
<feature type="signal peptide" evidence="1">
    <location>
        <begin position="1"/>
        <end position="18"/>
    </location>
</feature>
<reference evidence="2 3" key="1">
    <citation type="submission" date="2012-02" db="EMBL/GenBank/DDBJ databases">
        <title>Improved High-Quality Draft Sequence of Rhizobium leguminosarum bv. trifolii WSM2297.</title>
        <authorList>
            <consortium name="US DOE Joint Genome Institute"/>
            <person name="Lucas S."/>
            <person name="Han J."/>
            <person name="Lapidus A."/>
            <person name="Cheng J.-F."/>
            <person name="Goodwin L."/>
            <person name="Pitluck S."/>
            <person name="Peters L."/>
            <person name="Ovchinnikova G."/>
            <person name="Zhang X."/>
            <person name="Detter J.C."/>
            <person name="Han C."/>
            <person name="Tapia R."/>
            <person name="Land M."/>
            <person name="Hauser L."/>
            <person name="Kyrpides N."/>
            <person name="Ivanova N."/>
            <person name="Pagani I."/>
            <person name="Brau L."/>
            <person name="Yates R."/>
            <person name="O'Hara G."/>
            <person name="Rui T."/>
            <person name="Howieson J."/>
            <person name="Reeve W."/>
            <person name="Woyke T."/>
        </authorList>
    </citation>
    <scope>NUCLEOTIDE SEQUENCE [LARGE SCALE GENOMIC DNA]</scope>
    <source>
        <strain evidence="2 3">WSM2297</strain>
    </source>
</reference>
<dbReference type="RefSeq" id="WP_003580706.1">
    <property type="nucleotide sequence ID" value="NZ_JH719395.1"/>
</dbReference>
<feature type="chain" id="PRO_5003735094" evidence="1">
    <location>
        <begin position="19"/>
        <end position="367"/>
    </location>
</feature>
<evidence type="ECO:0000256" key="1">
    <source>
        <dbReference type="SAM" id="SignalP"/>
    </source>
</evidence>
<evidence type="ECO:0000313" key="2">
    <source>
        <dbReference type="EMBL" id="EJC80204.1"/>
    </source>
</evidence>
<organism evidence="2 3">
    <name type="scientific">Rhizobium leguminosarum bv. trifolii WSM2297</name>
    <dbReference type="NCBI Taxonomy" id="754762"/>
    <lineage>
        <taxon>Bacteria</taxon>
        <taxon>Pseudomonadati</taxon>
        <taxon>Pseudomonadota</taxon>
        <taxon>Alphaproteobacteria</taxon>
        <taxon>Hyphomicrobiales</taxon>
        <taxon>Rhizobiaceae</taxon>
        <taxon>Rhizobium/Agrobacterium group</taxon>
        <taxon>Rhizobium</taxon>
    </lineage>
</organism>
<name>J0KRT0_RHILT</name>
<protein>
    <submittedName>
        <fullName evidence="2">Uncharacterized protein</fullName>
    </submittedName>
</protein>
<evidence type="ECO:0000313" key="3">
    <source>
        <dbReference type="Proteomes" id="UP000005732"/>
    </source>
</evidence>
<dbReference type="OrthoDB" id="7330009at2"/>